<feature type="compositionally biased region" description="Polar residues" evidence="11">
    <location>
        <begin position="380"/>
        <end position="392"/>
    </location>
</feature>
<name>A0A836BVA9_9CHLO</name>
<dbReference type="Pfam" id="PF23229">
    <property type="entry name" value="DUF7067"/>
    <property type="match status" value="1"/>
</dbReference>
<feature type="region of interest" description="Disordered" evidence="11">
    <location>
        <begin position="574"/>
        <end position="608"/>
    </location>
</feature>
<dbReference type="GO" id="GO:0005524">
    <property type="term" value="F:ATP binding"/>
    <property type="evidence" value="ECO:0007669"/>
    <property type="project" value="UniProtKB-KW"/>
</dbReference>
<feature type="compositionally biased region" description="Basic and acidic residues" evidence="11">
    <location>
        <begin position="393"/>
        <end position="402"/>
    </location>
</feature>
<reference evidence="13" key="1">
    <citation type="journal article" date="2020" name="bioRxiv">
        <title>Comparative genomics of Chlamydomonas.</title>
        <authorList>
            <person name="Craig R.J."/>
            <person name="Hasan A.R."/>
            <person name="Ness R.W."/>
            <person name="Keightley P.D."/>
        </authorList>
    </citation>
    <scope>NUCLEOTIDE SEQUENCE</scope>
    <source>
        <strain evidence="13">CCAP 11/70</strain>
    </source>
</reference>
<evidence type="ECO:0000313" key="14">
    <source>
        <dbReference type="Proteomes" id="UP000612055"/>
    </source>
</evidence>
<feature type="compositionally biased region" description="Basic and acidic residues" evidence="11">
    <location>
        <begin position="478"/>
        <end position="509"/>
    </location>
</feature>
<dbReference type="InterPro" id="IPR056301">
    <property type="entry name" value="GWD-like_N_Ig"/>
</dbReference>
<keyword evidence="6" id="KW-0547">Nucleotide-binding</keyword>
<keyword evidence="7" id="KW-0418">Kinase</keyword>
<dbReference type="PANTHER" id="PTHR46999">
    <property type="entry name" value="ALPHA-GLUCAN WATER DIKINASE 1, CHLOROPLASTIC-RELATED"/>
    <property type="match status" value="1"/>
</dbReference>
<dbReference type="SUPFAM" id="SSF56059">
    <property type="entry name" value="Glutathione synthetase ATP-binding domain-like"/>
    <property type="match status" value="1"/>
</dbReference>
<accession>A0A836BVA9</accession>
<dbReference type="PANTHER" id="PTHR46999:SF1">
    <property type="entry name" value="ALPHA-GLUCAN WATER DIKINASE 1, CHLOROPLASTIC"/>
    <property type="match status" value="1"/>
</dbReference>
<evidence type="ECO:0000256" key="1">
    <source>
        <dbReference type="ARBA" id="ARBA00001946"/>
    </source>
</evidence>
<feature type="compositionally biased region" description="Polar residues" evidence="11">
    <location>
        <begin position="274"/>
        <end position="285"/>
    </location>
</feature>
<feature type="compositionally biased region" description="Gly residues" evidence="11">
    <location>
        <begin position="323"/>
        <end position="334"/>
    </location>
</feature>
<dbReference type="OrthoDB" id="6123450at2759"/>
<comment type="similarity">
    <text evidence="2">Belongs to the PEP-utilizing enzyme family.</text>
</comment>
<feature type="region of interest" description="Disordered" evidence="11">
    <location>
        <begin position="265"/>
        <end position="285"/>
    </location>
</feature>
<sequence>MGEELPPQPSPIEEVDIDPGWYPGQLEVLSESDERQGAQQNGGEGAELAERGPTEPGALPPAAEPTAPPGGSGSHNHGAHHLGPPTVLNKLQKWGDYDSVGKPIGRFIPMKTPLSREILNSWSLPTRPKHRLTVPEMVEAEAAQGRRVGLILDLSNHDCLYTRDIPPGVAYVHIQLVAKELPPPDFVDAVVLAANRFWSAHPDEYIAIHCAYGFNRTGFVLCCYLIEVFGVSVEDALDAFAESRPPGVKHEAFRNELHRRYASQGALPPACGSPDNSSFGGQSPSCRSLDLRDLGTTPGLAVRGSMGGNDLLPAFGSQGALGPGSSGSLGGRGSHVGCSSSTPVAGGSSFRDLWNPNMTSYNAGHVDGSGSGAGAGHPRGSQSARSSTTFEGQHSRDGRGSRDGLAGLLNLPFPLPPHGASTVASGPGPGPGPGHGPGPGPAPHHAPSHSSPGQPHTQPQPGRPPLSHSPYGQPWEAVGRRTSQDSLGDRDRHHGEGSGSHHDDLHDTHASSPLLTPHHQPHGSFSNGRPASGGSVLSRAGSDMNENESLGVNDRYVLQLMRNQALAQLNGTIPEEAGSSSQSPVRGSSSASLTEYSNPPGSRPGRYSRKSLDAIDWSLAAEEPAVEVEAGGGPGGGSTNKNSASESRQVHMLQSSDVSLRPGTGRLAGRRCLVPAVPRSRGAGLQLPLRGQTAGCPSIGLQAPLGPAGRAVARFQRDTSAQAITATPSFTTHKDLALRNGARVKVTVDQNENGDQILTIDSDVQAGRLLLHWGVEGGKDYKGGWRLPGQSTRPEGTVQYKDRALQTPFKMDTNGRQRVVLHLDGEEASDFLNFVLKDDATNTWYDNNGTNFKVELRPDATSPALKLDQLPKDLCDKWAWTRWDHAGRPERDQGAASAEYDRGVSEMRELLTKGRTLDELWRVAEGKWKYSDYRKKVIQPTIGDSMAPAMAQPRSVAPPPQQQQQQQQAPRQAPAEVSIPEDLVGVQAYVLWEHAGKPDGADFSEQARRVIAEQMAAGASAQDVAAKLNYTLKPGAGSVTASLASPVGTPAASRAGTPMQSMDAPPKAAAEPVVVGKPLGTPKRNPLDMIKRSADAPVLSAERSTAERPLDFLVQRFAVDPATRWRRTYPLGGKAELLVVVRQRDDSSPVRVDLVTDTASDMVLHWGVCPPGSRDWVMPDDSIQPEGSVVIHKAVETPFLNCDDDECDVEVSGAKVPLQRITVTLPSVHHLGALTFVLRSSDSTMWYKEGGGNFVVPVPSKDKPVENQAETEVVRDELSRNIIEAEVQSSQWTLMHRFNKAADLISEVLNGYYDMDVADAMSRIFVWLRYSSTRQLTWQRNYNTQPRILSAAQERLTNTISNAHSRTTGEAQEWVRSMLTTVGRGGDGQRIRDEILHIMHRNHIPEKKGLWMEEWHQKLHNNTTPDDVPICEAYLAFLESNGNLGAYWRVLSDAGITRQRLESFDRAITLEPEFYRDKKDALVRDFRNYLGILKAVHSGADLQASASAAGNRIPGGARGYLAYVMSNMGGSQVLPLLEACVEARTELAPSLPGCRELLYLDLALEEQARSAVERGVGAAGFGAGAFMRPLLQNLCLSLGNNEELCYCLKAWNELPASVKSGGRPNKEEALLAVAVVNRIRRALADISDHAVHRIGGVSKAYGRAFGVEPWAYELFAEELIRGGPAFAVSLVITAIEPMLRNAAALGAWQVISPIEATGIVEVVSGLHEVQEKTYTTPTVLIAQQVTGEEEIPEGVVAVITPDAPDVLSHVSVRARNMRVFFGTCHDDKPMQQLRDMAGKWIHLTPSASGAVTWTETQPPTAGASDAAAAAAEHSRPTKGLKIEVPTWCGRWVVGMDDYKDGVVGAKSKNLANLRGRLPANINLPSSVTLPFGCFEQALELPENADVKKGLATLVARVHGKTPSSGAAGGLLGMVGLGGGKAEANGNGNGNGASSGMGGASPAELLAECRKLAMRIKVPRNVRDELQKSMQDAGISPPEDEERWGLALEALKGVWASKYNDRAYYSLKKAGLDFDSVRMAVLVQRVVPAQYAFVIHTRNPSNNDEKEVFCELVKGLGESLVSGMVPGSAVAFKANKEPSSALENPEVLCYASKSEAMYVRDSLIFRSDSNGEDLEGYAGAGLYDSITMDPSLLKKVDYMEDRLVQDPAYRRELLGRVCRLGADIEVALGTAQDIEGVVAPDGAITVVQTRPQV</sequence>
<dbReference type="InterPro" id="IPR054481">
    <property type="entry name" value="GWD1_pHisD"/>
</dbReference>
<evidence type="ECO:0000256" key="11">
    <source>
        <dbReference type="SAM" id="MobiDB-lite"/>
    </source>
</evidence>
<evidence type="ECO:0000256" key="8">
    <source>
        <dbReference type="ARBA" id="ARBA00022840"/>
    </source>
</evidence>
<evidence type="ECO:0000256" key="9">
    <source>
        <dbReference type="ARBA" id="ARBA00022842"/>
    </source>
</evidence>
<dbReference type="Gene3D" id="3.30.470.20">
    <property type="entry name" value="ATP-grasp fold, B domain"/>
    <property type="match status" value="1"/>
</dbReference>
<dbReference type="Pfam" id="PF23166">
    <property type="entry name" value="Ig_N_CWD1"/>
    <property type="match status" value="2"/>
</dbReference>
<evidence type="ECO:0000256" key="7">
    <source>
        <dbReference type="ARBA" id="ARBA00022777"/>
    </source>
</evidence>
<organism evidence="13 14">
    <name type="scientific">Edaphochlamys debaryana</name>
    <dbReference type="NCBI Taxonomy" id="47281"/>
    <lineage>
        <taxon>Eukaryota</taxon>
        <taxon>Viridiplantae</taxon>
        <taxon>Chlorophyta</taxon>
        <taxon>core chlorophytes</taxon>
        <taxon>Chlorophyceae</taxon>
        <taxon>CS clade</taxon>
        <taxon>Chlamydomonadales</taxon>
        <taxon>Chlamydomonadales incertae sedis</taxon>
        <taxon>Edaphochlamys</taxon>
    </lineage>
</organism>
<dbReference type="Gene3D" id="3.30.1490.20">
    <property type="entry name" value="ATP-grasp fold, A domain"/>
    <property type="match status" value="1"/>
</dbReference>
<dbReference type="Proteomes" id="UP000612055">
    <property type="component" value="Unassembled WGS sequence"/>
</dbReference>
<feature type="region of interest" description="Disordered" evidence="11">
    <location>
        <begin position="950"/>
        <end position="976"/>
    </location>
</feature>
<dbReference type="InterPro" id="IPR002192">
    <property type="entry name" value="PPDK_AMP/ATP-bd"/>
</dbReference>
<dbReference type="PROSITE" id="PS50056">
    <property type="entry name" value="TYR_PHOSPHATASE_2"/>
    <property type="match status" value="1"/>
</dbReference>
<feature type="compositionally biased region" description="Pro residues" evidence="11">
    <location>
        <begin position="428"/>
        <end position="444"/>
    </location>
</feature>
<dbReference type="GO" id="GO:0046872">
    <property type="term" value="F:metal ion binding"/>
    <property type="evidence" value="ECO:0007669"/>
    <property type="project" value="UniProtKB-KW"/>
</dbReference>
<feature type="compositionally biased region" description="Pro residues" evidence="11">
    <location>
        <begin position="58"/>
        <end position="68"/>
    </location>
</feature>
<dbReference type="InterPro" id="IPR016130">
    <property type="entry name" value="Tyr_Pase_AS"/>
</dbReference>
<dbReference type="Pfam" id="PF01326">
    <property type="entry name" value="PPDK_N"/>
    <property type="match status" value="1"/>
</dbReference>
<feature type="compositionally biased region" description="Polar residues" evidence="11">
    <location>
        <begin position="639"/>
        <end position="658"/>
    </location>
</feature>
<dbReference type="InterPro" id="IPR029021">
    <property type="entry name" value="Prot-tyrosine_phosphatase-like"/>
</dbReference>
<dbReference type="PROSITE" id="PS00383">
    <property type="entry name" value="TYR_PHOSPHATASE_1"/>
    <property type="match status" value="1"/>
</dbReference>
<keyword evidence="14" id="KW-1185">Reference proteome</keyword>
<comment type="cofactor">
    <cofactor evidence="1">
        <name>Mg(2+)</name>
        <dbReference type="ChEBI" id="CHEBI:18420"/>
    </cofactor>
</comment>
<evidence type="ECO:0000256" key="5">
    <source>
        <dbReference type="ARBA" id="ARBA00022723"/>
    </source>
</evidence>
<keyword evidence="10" id="KW-0119">Carbohydrate metabolism</keyword>
<evidence type="ECO:0000256" key="10">
    <source>
        <dbReference type="ARBA" id="ARBA00023277"/>
    </source>
</evidence>
<evidence type="ECO:0000313" key="13">
    <source>
        <dbReference type="EMBL" id="KAG2490255.1"/>
    </source>
</evidence>
<dbReference type="GO" id="GO:0016301">
    <property type="term" value="F:kinase activity"/>
    <property type="evidence" value="ECO:0007669"/>
    <property type="project" value="UniProtKB-KW"/>
</dbReference>
<protein>
    <recommendedName>
        <fullName evidence="12">Tyrosine specific protein phosphatases domain-containing protein</fullName>
    </recommendedName>
</protein>
<comment type="subunit">
    <text evidence="3">Homodimer.</text>
</comment>
<feature type="compositionally biased region" description="Gly residues" evidence="11">
    <location>
        <begin position="367"/>
        <end position="377"/>
    </location>
</feature>
<evidence type="ECO:0000256" key="4">
    <source>
        <dbReference type="ARBA" id="ARBA00022679"/>
    </source>
</evidence>
<feature type="compositionally biased region" description="Low complexity" evidence="11">
    <location>
        <begin position="1821"/>
        <end position="1831"/>
    </location>
</feature>
<feature type="region of interest" description="Disordered" evidence="11">
    <location>
        <begin position="1815"/>
        <end position="1835"/>
    </location>
</feature>
<evidence type="ECO:0000259" key="12">
    <source>
        <dbReference type="PROSITE" id="PS50056"/>
    </source>
</evidence>
<keyword evidence="4" id="KW-0808">Transferase</keyword>
<feature type="region of interest" description="Disordered" evidence="11">
    <location>
        <begin position="628"/>
        <end position="665"/>
    </location>
</feature>
<evidence type="ECO:0000256" key="6">
    <source>
        <dbReference type="ARBA" id="ARBA00022741"/>
    </source>
</evidence>
<comment type="caution">
    <text evidence="13">The sequence shown here is derived from an EMBL/GenBank/DDBJ whole genome shotgun (WGS) entry which is preliminary data.</text>
</comment>
<gene>
    <name evidence="13" type="ORF">HYH03_011379</name>
</gene>
<keyword evidence="8" id="KW-0067">ATP-binding</keyword>
<dbReference type="Gene3D" id="3.90.190.10">
    <property type="entry name" value="Protein tyrosine phosphatase superfamily"/>
    <property type="match status" value="1"/>
</dbReference>
<dbReference type="CDD" id="cd14502">
    <property type="entry name" value="RNA_5'-triphosphatase"/>
    <property type="match status" value="1"/>
</dbReference>
<evidence type="ECO:0000256" key="3">
    <source>
        <dbReference type="ARBA" id="ARBA00011738"/>
    </source>
</evidence>
<proteinExistence type="inferred from homology"/>
<dbReference type="InterPro" id="IPR013815">
    <property type="entry name" value="ATP_grasp_subdomain_1"/>
</dbReference>
<dbReference type="InterPro" id="IPR000387">
    <property type="entry name" value="Tyr_Pase_dom"/>
</dbReference>
<dbReference type="EMBL" id="JAEHOE010000064">
    <property type="protein sequence ID" value="KAG2490255.1"/>
    <property type="molecule type" value="Genomic_DNA"/>
</dbReference>
<keyword evidence="5" id="KW-0479">Metal-binding</keyword>
<feature type="compositionally biased region" description="Low complexity" evidence="11">
    <location>
        <begin position="962"/>
        <end position="975"/>
    </location>
</feature>
<feature type="region of interest" description="Disordered" evidence="11">
    <location>
        <begin position="1"/>
        <end position="87"/>
    </location>
</feature>
<keyword evidence="9" id="KW-0460">Magnesium</keyword>
<dbReference type="InterPro" id="IPR055495">
    <property type="entry name" value="CWD_DUF7067"/>
</dbReference>
<dbReference type="Pfam" id="PF22973">
    <property type="entry name" value="GWD1_pHisD"/>
    <property type="match status" value="1"/>
</dbReference>
<feature type="region of interest" description="Disordered" evidence="11">
    <location>
        <begin position="364"/>
        <end position="548"/>
    </location>
</feature>
<feature type="region of interest" description="Disordered" evidence="11">
    <location>
        <begin position="323"/>
        <end position="345"/>
    </location>
</feature>
<evidence type="ECO:0000256" key="2">
    <source>
        <dbReference type="ARBA" id="ARBA00007837"/>
    </source>
</evidence>
<feature type="compositionally biased region" description="Pro residues" evidence="11">
    <location>
        <begin position="1"/>
        <end position="10"/>
    </location>
</feature>
<dbReference type="SUPFAM" id="SSF52799">
    <property type="entry name" value="(Phosphotyrosine protein) phosphatases II"/>
    <property type="match status" value="1"/>
</dbReference>
<feature type="compositionally biased region" description="Low complexity" evidence="11">
    <location>
        <begin position="579"/>
        <end position="592"/>
    </location>
</feature>
<feature type="domain" description="Tyrosine specific protein phosphatases" evidence="12">
    <location>
        <begin position="184"/>
        <end position="251"/>
    </location>
</feature>
<dbReference type="GO" id="GO:0016787">
    <property type="term" value="F:hydrolase activity"/>
    <property type="evidence" value="ECO:0007669"/>
    <property type="project" value="UniProtKB-ARBA"/>
</dbReference>